<dbReference type="EMBL" id="JAHUTI010001109">
    <property type="protein sequence ID" value="MED6232695.1"/>
    <property type="molecule type" value="Genomic_DNA"/>
</dbReference>
<name>A0ABU7A5J5_9TELE</name>
<accession>A0ABU7A5J5</accession>
<gene>
    <name evidence="1" type="ORF">ATANTOWER_001081</name>
</gene>
<sequence length="112" mass="12882">MNGEVVLWSVVQFPNGGTAVVLDSWFKAEEQTLFWPPKHITLKKALRDGMQPDDKWITYKNVRVLTTCAAARQFDSRLTDKDFSETVKKWLRYAPERDGGIPRSRDANHTSN</sequence>
<evidence type="ECO:0000313" key="1">
    <source>
        <dbReference type="EMBL" id="MED6232695.1"/>
    </source>
</evidence>
<protein>
    <submittedName>
        <fullName evidence="1">Uncharacterized protein</fullName>
    </submittedName>
</protein>
<comment type="caution">
    <text evidence="1">The sequence shown here is derived from an EMBL/GenBank/DDBJ whole genome shotgun (WGS) entry which is preliminary data.</text>
</comment>
<dbReference type="Proteomes" id="UP001345963">
    <property type="component" value="Unassembled WGS sequence"/>
</dbReference>
<reference evidence="1 2" key="1">
    <citation type="submission" date="2021-07" db="EMBL/GenBank/DDBJ databases">
        <authorList>
            <person name="Palmer J.M."/>
        </authorList>
    </citation>
    <scope>NUCLEOTIDE SEQUENCE [LARGE SCALE GENOMIC DNA]</scope>
    <source>
        <strain evidence="1 2">AT_MEX2019</strain>
        <tissue evidence="1">Muscle</tissue>
    </source>
</reference>
<organism evidence="1 2">
    <name type="scientific">Ataeniobius toweri</name>
    <dbReference type="NCBI Taxonomy" id="208326"/>
    <lineage>
        <taxon>Eukaryota</taxon>
        <taxon>Metazoa</taxon>
        <taxon>Chordata</taxon>
        <taxon>Craniata</taxon>
        <taxon>Vertebrata</taxon>
        <taxon>Euteleostomi</taxon>
        <taxon>Actinopterygii</taxon>
        <taxon>Neopterygii</taxon>
        <taxon>Teleostei</taxon>
        <taxon>Neoteleostei</taxon>
        <taxon>Acanthomorphata</taxon>
        <taxon>Ovalentaria</taxon>
        <taxon>Atherinomorphae</taxon>
        <taxon>Cyprinodontiformes</taxon>
        <taxon>Goodeidae</taxon>
        <taxon>Ataeniobius</taxon>
    </lineage>
</organism>
<evidence type="ECO:0000313" key="2">
    <source>
        <dbReference type="Proteomes" id="UP001345963"/>
    </source>
</evidence>
<proteinExistence type="predicted"/>
<keyword evidence="2" id="KW-1185">Reference proteome</keyword>